<protein>
    <submittedName>
        <fullName evidence="2">Uncharacterized protein</fullName>
    </submittedName>
</protein>
<name>A0A2I0V815_9ASPA</name>
<feature type="region of interest" description="Disordered" evidence="1">
    <location>
        <begin position="82"/>
        <end position="114"/>
    </location>
</feature>
<sequence length="139" mass="15013">MRGTIPITLVGSTLILTPGFLKPQGGSWVSLDCSFRCGIPAAFGLTSRLMGRDHFLIAKRWSLIGSMGGSFMETASEGTAASCGNLGGKSEGSEISGTPEVIPEDSGSSDDRDKRENVWWKMPVELLKFCIFRVREKPV</sequence>
<proteinExistence type="predicted"/>
<gene>
    <name evidence="2" type="ORF">MA16_Dca029092</name>
</gene>
<dbReference type="Proteomes" id="UP000233837">
    <property type="component" value="Unassembled WGS sequence"/>
</dbReference>
<evidence type="ECO:0000256" key="1">
    <source>
        <dbReference type="SAM" id="MobiDB-lite"/>
    </source>
</evidence>
<accession>A0A2I0V815</accession>
<dbReference type="AlphaFoldDB" id="A0A2I0V815"/>
<reference evidence="2 3" key="1">
    <citation type="journal article" date="2016" name="Sci. Rep.">
        <title>The Dendrobium catenatum Lindl. genome sequence provides insights into polysaccharide synthase, floral development and adaptive evolution.</title>
        <authorList>
            <person name="Zhang G.Q."/>
            <person name="Xu Q."/>
            <person name="Bian C."/>
            <person name="Tsai W.C."/>
            <person name="Yeh C.M."/>
            <person name="Liu K.W."/>
            <person name="Yoshida K."/>
            <person name="Zhang L.S."/>
            <person name="Chang S.B."/>
            <person name="Chen F."/>
            <person name="Shi Y."/>
            <person name="Su Y.Y."/>
            <person name="Zhang Y.Q."/>
            <person name="Chen L.J."/>
            <person name="Yin Y."/>
            <person name="Lin M."/>
            <person name="Huang H."/>
            <person name="Deng H."/>
            <person name="Wang Z.W."/>
            <person name="Zhu S.L."/>
            <person name="Zhao X."/>
            <person name="Deng C."/>
            <person name="Niu S.C."/>
            <person name="Huang J."/>
            <person name="Wang M."/>
            <person name="Liu G.H."/>
            <person name="Yang H.J."/>
            <person name="Xiao X.J."/>
            <person name="Hsiao Y.Y."/>
            <person name="Wu W.L."/>
            <person name="Chen Y.Y."/>
            <person name="Mitsuda N."/>
            <person name="Ohme-Takagi M."/>
            <person name="Luo Y.B."/>
            <person name="Van de Peer Y."/>
            <person name="Liu Z.J."/>
        </authorList>
    </citation>
    <scope>NUCLEOTIDE SEQUENCE [LARGE SCALE GENOMIC DNA]</scope>
    <source>
        <tissue evidence="2">The whole plant</tissue>
    </source>
</reference>
<reference evidence="2 3" key="2">
    <citation type="journal article" date="2017" name="Nature">
        <title>The Apostasia genome and the evolution of orchids.</title>
        <authorList>
            <person name="Zhang G.Q."/>
            <person name="Liu K.W."/>
            <person name="Li Z."/>
            <person name="Lohaus R."/>
            <person name="Hsiao Y.Y."/>
            <person name="Niu S.C."/>
            <person name="Wang J.Y."/>
            <person name="Lin Y.C."/>
            <person name="Xu Q."/>
            <person name="Chen L.J."/>
            <person name="Yoshida K."/>
            <person name="Fujiwara S."/>
            <person name="Wang Z.W."/>
            <person name="Zhang Y.Q."/>
            <person name="Mitsuda N."/>
            <person name="Wang M."/>
            <person name="Liu G.H."/>
            <person name="Pecoraro L."/>
            <person name="Huang H.X."/>
            <person name="Xiao X.J."/>
            <person name="Lin M."/>
            <person name="Wu X.Y."/>
            <person name="Wu W.L."/>
            <person name="Chen Y.Y."/>
            <person name="Chang S.B."/>
            <person name="Sakamoto S."/>
            <person name="Ohme-Takagi M."/>
            <person name="Yagi M."/>
            <person name="Zeng S.J."/>
            <person name="Shen C.Y."/>
            <person name="Yeh C.M."/>
            <person name="Luo Y.B."/>
            <person name="Tsai W.C."/>
            <person name="Van de Peer Y."/>
            <person name="Liu Z.J."/>
        </authorList>
    </citation>
    <scope>NUCLEOTIDE SEQUENCE [LARGE SCALE GENOMIC DNA]</scope>
    <source>
        <tissue evidence="2">The whole plant</tissue>
    </source>
</reference>
<dbReference type="EMBL" id="KZ505444">
    <property type="protein sequence ID" value="PKU59556.1"/>
    <property type="molecule type" value="Genomic_DNA"/>
</dbReference>
<evidence type="ECO:0000313" key="2">
    <source>
        <dbReference type="EMBL" id="PKU59556.1"/>
    </source>
</evidence>
<keyword evidence="3" id="KW-1185">Reference proteome</keyword>
<evidence type="ECO:0000313" key="3">
    <source>
        <dbReference type="Proteomes" id="UP000233837"/>
    </source>
</evidence>
<organism evidence="2 3">
    <name type="scientific">Dendrobium catenatum</name>
    <dbReference type="NCBI Taxonomy" id="906689"/>
    <lineage>
        <taxon>Eukaryota</taxon>
        <taxon>Viridiplantae</taxon>
        <taxon>Streptophyta</taxon>
        <taxon>Embryophyta</taxon>
        <taxon>Tracheophyta</taxon>
        <taxon>Spermatophyta</taxon>
        <taxon>Magnoliopsida</taxon>
        <taxon>Liliopsida</taxon>
        <taxon>Asparagales</taxon>
        <taxon>Orchidaceae</taxon>
        <taxon>Epidendroideae</taxon>
        <taxon>Malaxideae</taxon>
        <taxon>Dendrobiinae</taxon>
        <taxon>Dendrobium</taxon>
    </lineage>
</organism>